<evidence type="ECO:0000313" key="7">
    <source>
        <dbReference type="EMBL" id="CAB4941035.1"/>
    </source>
</evidence>
<evidence type="ECO:0000256" key="1">
    <source>
        <dbReference type="ARBA" id="ARBA00001974"/>
    </source>
</evidence>
<keyword evidence="2" id="KW-0285">Flavoprotein</keyword>
<name>A0A6J7JCJ7_9ZZZZ</name>
<evidence type="ECO:0000256" key="5">
    <source>
        <dbReference type="SAM" id="MobiDB-lite"/>
    </source>
</evidence>
<dbReference type="InterPro" id="IPR027477">
    <property type="entry name" value="Succ_DH/fumarate_Rdtase_cat_sf"/>
</dbReference>
<dbReference type="Gene3D" id="3.50.50.60">
    <property type="entry name" value="FAD/NAD(P)-binding domain"/>
    <property type="match status" value="1"/>
</dbReference>
<dbReference type="GO" id="GO:0008202">
    <property type="term" value="P:steroid metabolic process"/>
    <property type="evidence" value="ECO:0007669"/>
    <property type="project" value="UniProtKB-ARBA"/>
</dbReference>
<accession>A0A6J7JCJ7</accession>
<keyword evidence="4" id="KW-0560">Oxidoreductase</keyword>
<evidence type="ECO:0000256" key="4">
    <source>
        <dbReference type="ARBA" id="ARBA00023002"/>
    </source>
</evidence>
<dbReference type="InterPro" id="IPR003953">
    <property type="entry name" value="FAD-dep_OxRdtase_2_FAD-bd"/>
</dbReference>
<feature type="region of interest" description="Disordered" evidence="5">
    <location>
        <begin position="1"/>
        <end position="21"/>
    </location>
</feature>
<organism evidence="7">
    <name type="scientific">freshwater metagenome</name>
    <dbReference type="NCBI Taxonomy" id="449393"/>
    <lineage>
        <taxon>unclassified sequences</taxon>
        <taxon>metagenomes</taxon>
        <taxon>ecological metagenomes</taxon>
    </lineage>
</organism>
<dbReference type="InterPro" id="IPR050315">
    <property type="entry name" value="FAD-oxidoreductase_2"/>
</dbReference>
<comment type="cofactor">
    <cofactor evidence="1">
        <name>FAD</name>
        <dbReference type="ChEBI" id="CHEBI:57692"/>
    </cofactor>
</comment>
<dbReference type="InterPro" id="IPR036188">
    <property type="entry name" value="FAD/NAD-bd_sf"/>
</dbReference>
<dbReference type="AlphaFoldDB" id="A0A6J7JCJ7"/>
<dbReference type="Gene3D" id="3.90.700.10">
    <property type="entry name" value="Succinate dehydrogenase/fumarate reductase flavoprotein, catalytic domain"/>
    <property type="match status" value="1"/>
</dbReference>
<dbReference type="PANTHER" id="PTHR43400:SF10">
    <property type="entry name" value="3-OXOSTEROID 1-DEHYDROGENASE"/>
    <property type="match status" value="1"/>
</dbReference>
<proteinExistence type="predicted"/>
<feature type="domain" description="FAD-dependent oxidoreductase 2 FAD-binding" evidence="6">
    <location>
        <begin position="28"/>
        <end position="551"/>
    </location>
</feature>
<dbReference type="SUPFAM" id="SSF56425">
    <property type="entry name" value="Succinate dehydrogenase/fumarate reductase flavoprotein, catalytic domain"/>
    <property type="match status" value="1"/>
</dbReference>
<feature type="compositionally biased region" description="Basic and acidic residues" evidence="5">
    <location>
        <begin position="1"/>
        <end position="15"/>
    </location>
</feature>
<dbReference type="EMBL" id="CAFBMX010000010">
    <property type="protein sequence ID" value="CAB4941035.1"/>
    <property type="molecule type" value="Genomic_DNA"/>
</dbReference>
<dbReference type="PANTHER" id="PTHR43400">
    <property type="entry name" value="FUMARATE REDUCTASE"/>
    <property type="match status" value="1"/>
</dbReference>
<reference evidence="7" key="1">
    <citation type="submission" date="2020-05" db="EMBL/GenBank/DDBJ databases">
        <authorList>
            <person name="Chiriac C."/>
            <person name="Salcher M."/>
            <person name="Ghai R."/>
            <person name="Kavagutti S V."/>
        </authorList>
    </citation>
    <scope>NUCLEOTIDE SEQUENCE</scope>
</reference>
<dbReference type="GO" id="GO:0016491">
    <property type="term" value="F:oxidoreductase activity"/>
    <property type="evidence" value="ECO:0007669"/>
    <property type="project" value="UniProtKB-KW"/>
</dbReference>
<evidence type="ECO:0000256" key="3">
    <source>
        <dbReference type="ARBA" id="ARBA00022827"/>
    </source>
</evidence>
<protein>
    <submittedName>
        <fullName evidence="7">Unannotated protein</fullName>
    </submittedName>
</protein>
<evidence type="ECO:0000256" key="2">
    <source>
        <dbReference type="ARBA" id="ARBA00022630"/>
    </source>
</evidence>
<sequence length="579" mass="61398">MGNFRSHRDLGDRPEVQGNETTGITATDVIVVGTGSAALSAAVMAARGGADVVMLEVADKIGGTSWRSSGGYWIPNNRNQRERGVSMDRDATLKHMAVLGYPDRFDENAPLLGLTQREYDLIAEFFDIAPKVIDEYEAEGILKSTQMDYPGRDDGMPHYYNSGYDATNGTVLGARVEEFAESVASNPSAEAMRQLGGRQGDGADMVGQLAAAAERLGVQIVLETRVTGVIQDADGAAIGVTASTPDGPVRIGARQGVVFGTGGFSHNPVHAKAYLRGPIVGSCSVGTAQGDFIDIALEAGAELGNMREAWWTELPVELAKTMSETPELMGFIPGASSIIVNASGERVVNEKSMYNERGKAHFVADENGELPNKYLFLVYDDAVAGDELVWPSRWPIPPAGVREDYVIVGDTLEELAANIEARLTKLGAEVENFELRSDFLDGLKATLALYAEFAQGGVDRDFGRGNDSNQWYSEPLRPGAKNNCLAAFREEGPYYAMVLGAATLDTKGGPVTDTSGRVLRPSGEPIPGLYGAGNCIASPAGEAYWGGGSTLGPALVLGYMAGKNVAQEPRRTAAAQAAA</sequence>
<gene>
    <name evidence="7" type="ORF">UFOPK3674_01829</name>
</gene>
<dbReference type="Pfam" id="PF00890">
    <property type="entry name" value="FAD_binding_2"/>
    <property type="match status" value="1"/>
</dbReference>
<dbReference type="SUPFAM" id="SSF51905">
    <property type="entry name" value="FAD/NAD(P)-binding domain"/>
    <property type="match status" value="1"/>
</dbReference>
<keyword evidence="3" id="KW-0274">FAD</keyword>
<evidence type="ECO:0000259" key="6">
    <source>
        <dbReference type="Pfam" id="PF00890"/>
    </source>
</evidence>
<dbReference type="PRINTS" id="PR00411">
    <property type="entry name" value="PNDRDTASEI"/>
</dbReference>